<dbReference type="InterPro" id="IPR012337">
    <property type="entry name" value="RNaseH-like_sf"/>
</dbReference>
<dbReference type="GO" id="GO:0003676">
    <property type="term" value="F:nucleic acid binding"/>
    <property type="evidence" value="ECO:0007669"/>
    <property type="project" value="InterPro"/>
</dbReference>
<dbReference type="InterPro" id="IPR001584">
    <property type="entry name" value="Integrase_cat-core"/>
</dbReference>
<geneLocation type="plasmid" evidence="4 5">
    <name>pSfHH103e</name>
</geneLocation>
<feature type="domain" description="HTH IS408-type" evidence="2">
    <location>
        <begin position="11"/>
        <end position="93"/>
    </location>
</feature>
<dbReference type="SUPFAM" id="SSF53098">
    <property type="entry name" value="Ribonuclease H-like"/>
    <property type="match status" value="1"/>
</dbReference>
<evidence type="ECO:0000313" key="5">
    <source>
        <dbReference type="Proteomes" id="UP000007735"/>
    </source>
</evidence>
<dbReference type="EMBL" id="HE616899">
    <property type="protein sequence ID" value="CCF00596.1"/>
    <property type="molecule type" value="Genomic_DNA"/>
</dbReference>
<dbReference type="PROSITE" id="PS50532">
    <property type="entry name" value="HTH_IS408"/>
    <property type="match status" value="1"/>
</dbReference>
<dbReference type="NCBIfam" id="NF033546">
    <property type="entry name" value="transpos_IS21"/>
    <property type="match status" value="1"/>
</dbReference>
<keyword evidence="4" id="KW-0614">Plasmid</keyword>
<dbReference type="GO" id="GO:0015074">
    <property type="term" value="P:DNA integration"/>
    <property type="evidence" value="ECO:0007669"/>
    <property type="project" value="InterPro"/>
</dbReference>
<name>G9AHR4_SINF1</name>
<dbReference type="KEGG" id="sfh:SFHH103_06136"/>
<evidence type="ECO:0000313" key="4">
    <source>
        <dbReference type="EMBL" id="CCF00596.1"/>
    </source>
</evidence>
<dbReference type="InterPro" id="IPR054353">
    <property type="entry name" value="IstA-like_C"/>
</dbReference>
<dbReference type="Proteomes" id="UP000007735">
    <property type="component" value="Plasmid pSfHH103e"/>
</dbReference>
<gene>
    <name evidence="4" type="ordered locus">SFHH103_06136</name>
</gene>
<evidence type="ECO:0000259" key="3">
    <source>
        <dbReference type="PROSITE" id="PS50994"/>
    </source>
</evidence>
<sequence>MPAERLEMRRVREILRYRFEQGLGHKSIAVRVGAAPSTVRETLRRAAVAGLSWPLGDDVSDAVLEAALYKGAGTKTGHRRSPEPDWAQVHRELKRKHMTLQILWDEYISRYPDGYRYSRYCDLYRGWAMKLPVTMRQDHAAGDKLFVDYAGDTVTVVVDRLSGKTRQAHLFVAVLGASSLSYAQARWSETLPDWIECHILALEFFGGAPALLVPDNAKVAIIKACHFDPQVNRTYCGMAAHYGSAVLPTRPRRPRDKAKVEAAVRIVERWLLGRLRHRIFYSLAEVNAAIGELLHDLNDKRVLRRVGVTRRQLFEELDRPALRPLPVERYVFAEWRIRRAGLDYHVEIERHYYSVPYRFAREQVEARITANTIEIFHKGERIAAHRRSSGNGKHTTIPDHMLRRIAVLPTGRSNAFNAKPPPWDRMSRCCASASLPTGHIPSRAFELASGSSASARALAATGSMPLAGGRWRSGPGPMARCAPSSTITLTERLPQMERRRMNRSITPTSAARAITTKENERCLLIQHWIN</sequence>
<dbReference type="HOGENOM" id="CLU_020626_8_0_5"/>
<protein>
    <submittedName>
        <fullName evidence="4">Transposon-related</fullName>
    </submittedName>
</protein>
<proteinExistence type="inferred from homology"/>
<dbReference type="Gene3D" id="3.30.420.10">
    <property type="entry name" value="Ribonuclease H-like superfamily/Ribonuclease H"/>
    <property type="match status" value="1"/>
</dbReference>
<evidence type="ECO:0000259" key="2">
    <source>
        <dbReference type="PROSITE" id="PS50532"/>
    </source>
</evidence>
<accession>G9AHR4</accession>
<dbReference type="PATRIC" id="fig|380.5.peg.5695"/>
<comment type="similarity">
    <text evidence="1">Belongs to the transposase IS21/IS408/IS1162 family.</text>
</comment>
<dbReference type="PANTHER" id="PTHR35004">
    <property type="entry name" value="TRANSPOSASE RV3428C-RELATED"/>
    <property type="match status" value="1"/>
</dbReference>
<dbReference type="PANTHER" id="PTHR35004:SF8">
    <property type="entry name" value="TRANSPOSASE RV3428C-RELATED"/>
    <property type="match status" value="1"/>
</dbReference>
<evidence type="ECO:0000256" key="1">
    <source>
        <dbReference type="ARBA" id="ARBA00009277"/>
    </source>
</evidence>
<feature type="domain" description="Integrase catalytic" evidence="3">
    <location>
        <begin position="128"/>
        <end position="318"/>
    </location>
</feature>
<dbReference type="InterPro" id="IPR036397">
    <property type="entry name" value="RNaseH_sf"/>
</dbReference>
<dbReference type="Pfam" id="PF22483">
    <property type="entry name" value="Mu-transpos_C_2"/>
    <property type="match status" value="1"/>
</dbReference>
<organism evidence="4 5">
    <name type="scientific">Sinorhizobium fredii (strain HH103)</name>
    <dbReference type="NCBI Taxonomy" id="1117943"/>
    <lineage>
        <taxon>Bacteria</taxon>
        <taxon>Pseudomonadati</taxon>
        <taxon>Pseudomonadota</taxon>
        <taxon>Alphaproteobacteria</taxon>
        <taxon>Hyphomicrobiales</taxon>
        <taxon>Rhizobiaceae</taxon>
        <taxon>Sinorhizobium/Ensifer group</taxon>
        <taxon>Sinorhizobium</taxon>
    </lineage>
</organism>
<dbReference type="PROSITE" id="PS50994">
    <property type="entry name" value="INTEGRASE"/>
    <property type="match status" value="1"/>
</dbReference>
<reference evidence="4 5" key="1">
    <citation type="journal article" date="2012" name="J. Bacteriol.">
        <title>Genome sequence of the soybean symbiont Sinorhizobium fredii HH103.</title>
        <authorList>
            <person name="Weidner S."/>
            <person name="Becker A."/>
            <person name="Bonilla I."/>
            <person name="Jaenicke S."/>
            <person name="Lloret J."/>
            <person name="Margaret I."/>
            <person name="Puhler A."/>
            <person name="Ruiz-Sainz J.E."/>
            <person name="Schneiker-Bekel S."/>
            <person name="Szczepanowski R."/>
            <person name="Vinardell J.M."/>
            <person name="Zehner S."/>
            <person name="Gottfert M."/>
        </authorList>
    </citation>
    <scope>NUCLEOTIDE SEQUENCE [LARGE SCALE GENOMIC DNA]</scope>
    <source>
        <strain evidence="4 5">HH103</strain>
        <plasmid evidence="5">pSfHH103e</plasmid>
    </source>
</reference>
<dbReference type="InterPro" id="IPR017895">
    <property type="entry name" value="HTH_IS408/IS1162_type"/>
</dbReference>
<dbReference type="AlphaFoldDB" id="G9AHR4"/>